<accession>A0ABU9KSH1</accession>
<gene>
    <name evidence="1" type="ORF">WOA13_05585</name>
</gene>
<name>A0ABU9KSH1_9EURY</name>
<evidence type="ECO:0000313" key="1">
    <source>
        <dbReference type="EMBL" id="MEL4305298.1"/>
    </source>
</evidence>
<organism evidence="1 2">
    <name type="scientific">Methanococcoides cohabitans</name>
    <dbReference type="NCBI Taxonomy" id="3136559"/>
    <lineage>
        <taxon>Archaea</taxon>
        <taxon>Methanobacteriati</taxon>
        <taxon>Methanobacteriota</taxon>
        <taxon>Stenosarchaea group</taxon>
        <taxon>Methanomicrobia</taxon>
        <taxon>Methanosarcinales</taxon>
        <taxon>Methanosarcinaceae</taxon>
        <taxon>Methanococcoides</taxon>
    </lineage>
</organism>
<keyword evidence="2" id="KW-1185">Reference proteome</keyword>
<protein>
    <recommendedName>
        <fullName evidence="3">DUF4829 domain-containing protein</fullName>
    </recommendedName>
</protein>
<evidence type="ECO:0000313" key="2">
    <source>
        <dbReference type="Proteomes" id="UP001396646"/>
    </source>
</evidence>
<sequence>MAINILFLLIVSMVVISGCISMSGCVDITEESPSDFVKQFFDLQTKNNDQGCYDLMSEDYQNEHDLSVFRNQLRIEGKSSANYQLFKVINETEVIADEYAIVWIYVIGESNMSAFHESGSNGSGFNQNLLEIREIELFKEQTGWKLKKVYPELVINKANYSVFYFS</sequence>
<dbReference type="Proteomes" id="UP001396646">
    <property type="component" value="Unassembled WGS sequence"/>
</dbReference>
<reference evidence="1 2" key="1">
    <citation type="submission" date="2024-04" db="EMBL/GenBank/DDBJ databases">
        <title>Methanococcoides sp. LMO-2.</title>
        <authorList>
            <person name="Liang L."/>
        </authorList>
    </citation>
    <scope>NUCLEOTIDE SEQUENCE [LARGE SCALE GENOMIC DNA]</scope>
    <source>
        <strain evidence="1 2">LMO-2</strain>
    </source>
</reference>
<comment type="caution">
    <text evidence="1">The sequence shown here is derived from an EMBL/GenBank/DDBJ whole genome shotgun (WGS) entry which is preliminary data.</text>
</comment>
<proteinExistence type="predicted"/>
<dbReference type="RefSeq" id="WP_342126967.1">
    <property type="nucleotide sequence ID" value="NZ_JBCAUS010000003.1"/>
</dbReference>
<dbReference type="EMBL" id="JBCAUS010000003">
    <property type="protein sequence ID" value="MEL4305298.1"/>
    <property type="molecule type" value="Genomic_DNA"/>
</dbReference>
<evidence type="ECO:0008006" key="3">
    <source>
        <dbReference type="Google" id="ProtNLM"/>
    </source>
</evidence>